<dbReference type="Proteomes" id="UP000620127">
    <property type="component" value="Unassembled WGS sequence"/>
</dbReference>
<accession>A0ABQ2XIT7</accession>
<dbReference type="EMBL" id="BMYT01000004">
    <property type="protein sequence ID" value="GGX19690.1"/>
    <property type="molecule type" value="Genomic_DNA"/>
</dbReference>
<protein>
    <submittedName>
        <fullName evidence="1">Uncharacterized protein</fullName>
    </submittedName>
</protein>
<name>A0ABQ2XIT7_9BURK</name>
<evidence type="ECO:0000313" key="1">
    <source>
        <dbReference type="EMBL" id="GGX19690.1"/>
    </source>
</evidence>
<gene>
    <name evidence="1" type="ORF">GCM10011282_27420</name>
</gene>
<comment type="caution">
    <text evidence="1">The sequence shown here is derived from an EMBL/GenBank/DDBJ whole genome shotgun (WGS) entry which is preliminary data.</text>
</comment>
<organism evidence="1 2">
    <name type="scientific">Undibacterium macrobrachii</name>
    <dbReference type="NCBI Taxonomy" id="1119058"/>
    <lineage>
        <taxon>Bacteria</taxon>
        <taxon>Pseudomonadati</taxon>
        <taxon>Pseudomonadota</taxon>
        <taxon>Betaproteobacteria</taxon>
        <taxon>Burkholderiales</taxon>
        <taxon>Oxalobacteraceae</taxon>
        <taxon>Undibacterium</taxon>
    </lineage>
</organism>
<proteinExistence type="predicted"/>
<evidence type="ECO:0000313" key="2">
    <source>
        <dbReference type="Proteomes" id="UP000620127"/>
    </source>
</evidence>
<keyword evidence="2" id="KW-1185">Reference proteome</keyword>
<sequence length="59" mass="6660">MGVATGMAIEKGIKWAYECNKSSRIQRSLFSGELFTYGVQKRRDFVHTFASSSTVLHCQ</sequence>
<reference evidence="2" key="1">
    <citation type="journal article" date="2019" name="Int. J. Syst. Evol. Microbiol.">
        <title>The Global Catalogue of Microorganisms (GCM) 10K type strain sequencing project: providing services to taxonomists for standard genome sequencing and annotation.</title>
        <authorList>
            <consortium name="The Broad Institute Genomics Platform"/>
            <consortium name="The Broad Institute Genome Sequencing Center for Infectious Disease"/>
            <person name="Wu L."/>
            <person name="Ma J."/>
        </authorList>
    </citation>
    <scope>NUCLEOTIDE SEQUENCE [LARGE SCALE GENOMIC DNA]</scope>
    <source>
        <strain evidence="2">KCTC 23916</strain>
    </source>
</reference>